<dbReference type="InterPro" id="IPR001202">
    <property type="entry name" value="WW_dom"/>
</dbReference>
<reference evidence="5 6" key="1">
    <citation type="submission" date="2019-03" db="EMBL/GenBank/DDBJ databases">
        <authorList>
            <person name="Gaulin E."/>
            <person name="Dumas B."/>
        </authorList>
    </citation>
    <scope>NUCLEOTIDE SEQUENCE [LARGE SCALE GENOMIC DNA]</scope>
    <source>
        <strain evidence="5">CBS 568.67</strain>
    </source>
</reference>
<dbReference type="SMART" id="SM00065">
    <property type="entry name" value="GAF"/>
    <property type="match status" value="2"/>
</dbReference>
<evidence type="ECO:0000313" key="5">
    <source>
        <dbReference type="EMBL" id="VFT85916.1"/>
    </source>
</evidence>
<feature type="compositionally biased region" description="Polar residues" evidence="2">
    <location>
        <begin position="798"/>
        <end position="812"/>
    </location>
</feature>
<dbReference type="PROSITE" id="PS50020">
    <property type="entry name" value="WW_DOMAIN_2"/>
    <property type="match status" value="1"/>
</dbReference>
<feature type="region of interest" description="Disordered" evidence="2">
    <location>
        <begin position="878"/>
        <end position="1040"/>
    </location>
</feature>
<feature type="region of interest" description="Disordered" evidence="2">
    <location>
        <begin position="774"/>
        <end position="863"/>
    </location>
</feature>
<organism evidence="5 6">
    <name type="scientific">Aphanomyces stellatus</name>
    <dbReference type="NCBI Taxonomy" id="120398"/>
    <lineage>
        <taxon>Eukaryota</taxon>
        <taxon>Sar</taxon>
        <taxon>Stramenopiles</taxon>
        <taxon>Oomycota</taxon>
        <taxon>Saprolegniomycetes</taxon>
        <taxon>Saprolegniales</taxon>
        <taxon>Verrucalvaceae</taxon>
        <taxon>Aphanomyces</taxon>
    </lineage>
</organism>
<evidence type="ECO:0000259" key="3">
    <source>
        <dbReference type="PROSITE" id="PS50020"/>
    </source>
</evidence>
<keyword evidence="1" id="KW-0175">Coiled coil</keyword>
<gene>
    <name evidence="5" type="primary">Aste57867_9032</name>
    <name evidence="4" type="ORF">As57867_008996</name>
    <name evidence="5" type="ORF">ASTE57867_9032</name>
</gene>
<name>A0A485KLS3_9STRA</name>
<dbReference type="EMBL" id="CAADRA010005144">
    <property type="protein sequence ID" value="VFT85916.1"/>
    <property type="molecule type" value="Genomic_DNA"/>
</dbReference>
<feature type="domain" description="WW" evidence="3">
    <location>
        <begin position="1118"/>
        <end position="1150"/>
    </location>
</feature>
<feature type="region of interest" description="Disordered" evidence="2">
    <location>
        <begin position="1138"/>
        <end position="1157"/>
    </location>
</feature>
<dbReference type="SUPFAM" id="SSF51045">
    <property type="entry name" value="WW domain"/>
    <property type="match status" value="1"/>
</dbReference>
<dbReference type="Gene3D" id="3.30.450.40">
    <property type="match status" value="2"/>
</dbReference>
<dbReference type="OrthoDB" id="546632at2759"/>
<feature type="compositionally biased region" description="Low complexity" evidence="2">
    <location>
        <begin position="829"/>
        <end position="847"/>
    </location>
</feature>
<dbReference type="AlphaFoldDB" id="A0A485KLS3"/>
<dbReference type="EMBL" id="VJMH01005123">
    <property type="protein sequence ID" value="KAF0700448.1"/>
    <property type="molecule type" value="Genomic_DNA"/>
</dbReference>
<feature type="coiled-coil region" evidence="1">
    <location>
        <begin position="245"/>
        <end position="293"/>
    </location>
</feature>
<accession>A0A485KLS3</accession>
<feature type="compositionally biased region" description="Polar residues" evidence="2">
    <location>
        <begin position="1146"/>
        <end position="1157"/>
    </location>
</feature>
<dbReference type="SMART" id="SM00456">
    <property type="entry name" value="WW"/>
    <property type="match status" value="1"/>
</dbReference>
<dbReference type="Pfam" id="PF01590">
    <property type="entry name" value="GAF"/>
    <property type="match status" value="1"/>
</dbReference>
<feature type="region of interest" description="Disordered" evidence="2">
    <location>
        <begin position="1"/>
        <end position="85"/>
    </location>
</feature>
<evidence type="ECO:0000313" key="6">
    <source>
        <dbReference type="Proteomes" id="UP000332933"/>
    </source>
</evidence>
<feature type="coiled-coil region" evidence="1">
    <location>
        <begin position="162"/>
        <end position="203"/>
    </location>
</feature>
<sequence length="1157" mass="127217">MERSSEFFIVRSGSQRKTTKVHVPIITAASTPSERDSDDRASTTSDALSSSQPSGSAAASMSNNRTPQEYLPTTMNRCGSTPQLPLQSSVGSLAFSSSKKRLTTSKLNLTPISRNGGSDHLKQPPPHATDMFQQMHVEKLKAEYERVVAACRTKQSDVERDIGELNKLLHKERKANEQLQGENQALRDQINQLTLQLHDERKLTLQQKKAFAKLSQRYVVVNDTLHTLTSTQGGTKAEHGANTVLHTMSKQNQEYERRIRVLETQHMDDTKSLAHAEKKLKMIKMELESIEHMQMAQATNAEVLEEKAHAKSDATPATTVASINYNDPHIIIKALLEQYIDPSILRILHEVDSQFDISNAINLSTTFKRWLHSCQSINVSLDECHITQELLKKVCSVLQCEHAAIYRQFTSPKKLVCCFTNAGESQLEVPMDKGIVGHVFKSASPCGVASAYEDPRFCSTEDNMTETITRDIMCVPLFDDKNEICGVLRASNSMHGKTFSANELIILGVFAIQAGLLLQQYQLESLLHVSQTKLLRLHDMPRKLASESIPTPEKASLIRFVLATERHFHQILGVTKFKMFLVDGDVADGGGAIWCVGKTLDASCDTTYFRQYYKLSSSLCGLAIYHPKGLTIPDPMTHAKYNGAIDLSNPTNGMYLVPIMSLWGKPLGILQVGRSLTSSKGPTAEMIEKQTADDALRLHLITLFAHSIASLLHQLTAYEECIKTPDEARDARVGIVKGLVEAAEVEMKRQNEEREKRLAMLVGKQDLVHHVNDPHAARKVLEEPPDSDRSILADDESQSAQTVEVSARTTTPPAEATSRPVSSRKVQFAAETTETTPASATTKTTMESAPSSRPITPATEQTKEIETVRPITPIVAPQSEREILRPTTPATIPTQSKLNAGQQDQLNTLEARTLSSPRVQTAPLPTQSRSFTPATATQAHPDKTEMSIQQRPSTSPAEIISLDDQSIPSRPYSSDTTMNRPTTPVSDVHDISPPETATEAVSREPTVLSSFDDTRPLTTTEGGIVPETWNNGAPTSAGVDASADTTWAWDNTAVIASETNNEAGWAPDAMYAETTFEADSAYAVPDTHDDHAAEPSAETAVYATGGEAEYTPQYVDDPTLPPGWVAIAHGEHVYYENNETGEHTWTRPSDSPTTTSE</sequence>
<dbReference type="InterPro" id="IPR036020">
    <property type="entry name" value="WW_dom_sf"/>
</dbReference>
<keyword evidence="6" id="KW-1185">Reference proteome</keyword>
<dbReference type="SUPFAM" id="SSF55781">
    <property type="entry name" value="GAF domain-like"/>
    <property type="match status" value="2"/>
</dbReference>
<feature type="compositionally biased region" description="Polar residues" evidence="2">
    <location>
        <begin position="888"/>
        <end position="938"/>
    </location>
</feature>
<feature type="compositionally biased region" description="Low complexity" evidence="2">
    <location>
        <begin position="42"/>
        <end position="62"/>
    </location>
</feature>
<feature type="compositionally biased region" description="Polar residues" evidence="2">
    <location>
        <begin position="848"/>
        <end position="860"/>
    </location>
</feature>
<feature type="compositionally biased region" description="Basic and acidic residues" evidence="2">
    <location>
        <begin position="774"/>
        <end position="792"/>
    </location>
</feature>
<dbReference type="Proteomes" id="UP000332933">
    <property type="component" value="Unassembled WGS sequence"/>
</dbReference>
<feature type="compositionally biased region" description="Polar residues" evidence="2">
    <location>
        <begin position="63"/>
        <end position="85"/>
    </location>
</feature>
<proteinExistence type="predicted"/>
<protein>
    <submittedName>
        <fullName evidence="5">Aste57867_9032 protein</fullName>
    </submittedName>
</protein>
<dbReference type="CDD" id="cd00201">
    <property type="entry name" value="WW"/>
    <property type="match status" value="1"/>
</dbReference>
<evidence type="ECO:0000313" key="4">
    <source>
        <dbReference type="EMBL" id="KAF0700448.1"/>
    </source>
</evidence>
<dbReference type="InterPro" id="IPR003018">
    <property type="entry name" value="GAF"/>
</dbReference>
<evidence type="ECO:0000256" key="2">
    <source>
        <dbReference type="SAM" id="MobiDB-lite"/>
    </source>
</evidence>
<dbReference type="InterPro" id="IPR029016">
    <property type="entry name" value="GAF-like_dom_sf"/>
</dbReference>
<feature type="compositionally biased region" description="Polar residues" evidence="2">
    <location>
        <begin position="946"/>
        <end position="956"/>
    </location>
</feature>
<feature type="compositionally biased region" description="Polar residues" evidence="2">
    <location>
        <begin position="1007"/>
        <end position="1021"/>
    </location>
</feature>
<reference evidence="4" key="2">
    <citation type="submission" date="2019-06" db="EMBL/GenBank/DDBJ databases">
        <title>Genomics analysis of Aphanomyces spp. identifies a new class of oomycete effector associated with host adaptation.</title>
        <authorList>
            <person name="Gaulin E."/>
        </authorList>
    </citation>
    <scope>NUCLEOTIDE SEQUENCE</scope>
    <source>
        <strain evidence="4">CBS 578.67</strain>
    </source>
</reference>
<evidence type="ECO:0000256" key="1">
    <source>
        <dbReference type="SAM" id="Coils"/>
    </source>
</evidence>
<feature type="compositionally biased region" description="Polar residues" evidence="2">
    <location>
        <begin position="963"/>
        <end position="985"/>
    </location>
</feature>